<dbReference type="InterPro" id="IPR000537">
    <property type="entry name" value="UbiA_prenyltransferase"/>
</dbReference>
<dbReference type="GO" id="GO:0016020">
    <property type="term" value="C:membrane"/>
    <property type="evidence" value="ECO:0007669"/>
    <property type="project" value="UniProtKB-SubCell"/>
</dbReference>
<dbReference type="EMBL" id="ML122275">
    <property type="protein sequence ID" value="RPD58380.1"/>
    <property type="molecule type" value="Genomic_DNA"/>
</dbReference>
<name>A0A5C2S4C8_9APHY</name>
<dbReference type="GO" id="GO:0016765">
    <property type="term" value="F:transferase activity, transferring alkyl or aryl (other than methyl) groups"/>
    <property type="evidence" value="ECO:0007669"/>
    <property type="project" value="InterPro"/>
</dbReference>
<keyword evidence="4 5" id="KW-0472">Membrane</keyword>
<feature type="transmembrane region" description="Helical" evidence="5">
    <location>
        <begin position="291"/>
        <end position="308"/>
    </location>
</feature>
<protein>
    <recommendedName>
        <fullName evidence="8">UbiA prenyltransferase</fullName>
    </recommendedName>
</protein>
<keyword evidence="2 5" id="KW-0812">Transmembrane</keyword>
<reference evidence="6" key="1">
    <citation type="journal article" date="2018" name="Genome Biol. Evol.">
        <title>Genomics and development of Lentinus tigrinus, a white-rot wood-decaying mushroom with dimorphic fruiting bodies.</title>
        <authorList>
            <person name="Wu B."/>
            <person name="Xu Z."/>
            <person name="Knudson A."/>
            <person name="Carlson A."/>
            <person name="Chen N."/>
            <person name="Kovaka S."/>
            <person name="LaButti K."/>
            <person name="Lipzen A."/>
            <person name="Pennachio C."/>
            <person name="Riley R."/>
            <person name="Schakwitz W."/>
            <person name="Umezawa K."/>
            <person name="Ohm R.A."/>
            <person name="Grigoriev I.V."/>
            <person name="Nagy L.G."/>
            <person name="Gibbons J."/>
            <person name="Hibbett D."/>
        </authorList>
    </citation>
    <scope>NUCLEOTIDE SEQUENCE [LARGE SCALE GENOMIC DNA]</scope>
    <source>
        <strain evidence="6">ALCF2SS1-6</strain>
    </source>
</reference>
<sequence length="310" mass="33765">MFALPSSSVLAQCSDSLRRIQLNLPVSPVSLRDQLLGHAYTLYLFTRSDIKTILVPTLLYGTAAAPGHLPLSQLSLRLLWIWVHLLQFCMSNQCAGQQEDAANKPWRPIPSRRMTSAAAWRLRCAMLVPCLLLSAKFNVPLASAALIAATLAYNELGLDTHWVPRHVCNALGYAAFNAGATYVGCTGNLCIPESSISAAQLINALVVLTTIHAPDFEDTDGDRLVGRKTLPVLFPRGSRIVTLGILVAWSTFIVAFWGTGLVLSATLVGLAALVGARFVAYDKPESDRVSFRLYTLWLCTVQIVPFLVKS</sequence>
<organism evidence="6 7">
    <name type="scientific">Lentinus tigrinus ALCF2SS1-6</name>
    <dbReference type="NCBI Taxonomy" id="1328759"/>
    <lineage>
        <taxon>Eukaryota</taxon>
        <taxon>Fungi</taxon>
        <taxon>Dikarya</taxon>
        <taxon>Basidiomycota</taxon>
        <taxon>Agaricomycotina</taxon>
        <taxon>Agaricomycetes</taxon>
        <taxon>Polyporales</taxon>
        <taxon>Polyporaceae</taxon>
        <taxon>Lentinus</taxon>
    </lineage>
</organism>
<dbReference type="PANTHER" id="PTHR42723:SF1">
    <property type="entry name" value="CHLOROPHYLL SYNTHASE, CHLOROPLASTIC"/>
    <property type="match status" value="1"/>
</dbReference>
<feature type="transmembrane region" description="Helical" evidence="5">
    <location>
        <begin position="261"/>
        <end position="279"/>
    </location>
</feature>
<keyword evidence="7" id="KW-1185">Reference proteome</keyword>
<dbReference type="OrthoDB" id="434972at2759"/>
<dbReference type="InterPro" id="IPR044878">
    <property type="entry name" value="UbiA_sf"/>
</dbReference>
<gene>
    <name evidence="6" type="ORF">L227DRAFT_612823</name>
</gene>
<evidence type="ECO:0000256" key="5">
    <source>
        <dbReference type="SAM" id="Phobius"/>
    </source>
</evidence>
<evidence type="ECO:0000256" key="1">
    <source>
        <dbReference type="ARBA" id="ARBA00004141"/>
    </source>
</evidence>
<accession>A0A5C2S4C8</accession>
<dbReference type="InterPro" id="IPR050475">
    <property type="entry name" value="Prenyltransferase_related"/>
</dbReference>
<evidence type="ECO:0000256" key="2">
    <source>
        <dbReference type="ARBA" id="ARBA00022692"/>
    </source>
</evidence>
<comment type="subcellular location">
    <subcellularLocation>
        <location evidence="1">Membrane</location>
        <topology evidence="1">Multi-pass membrane protein</topology>
    </subcellularLocation>
</comment>
<evidence type="ECO:0000313" key="7">
    <source>
        <dbReference type="Proteomes" id="UP000313359"/>
    </source>
</evidence>
<dbReference type="Pfam" id="PF01040">
    <property type="entry name" value="UbiA"/>
    <property type="match status" value="1"/>
</dbReference>
<proteinExistence type="predicted"/>
<dbReference type="Gene3D" id="1.10.357.140">
    <property type="entry name" value="UbiA prenyltransferase"/>
    <property type="match status" value="1"/>
</dbReference>
<dbReference type="PANTHER" id="PTHR42723">
    <property type="entry name" value="CHLOROPHYLL SYNTHASE"/>
    <property type="match status" value="1"/>
</dbReference>
<evidence type="ECO:0000313" key="6">
    <source>
        <dbReference type="EMBL" id="RPD58380.1"/>
    </source>
</evidence>
<evidence type="ECO:0000256" key="4">
    <source>
        <dbReference type="ARBA" id="ARBA00023136"/>
    </source>
</evidence>
<evidence type="ECO:0000256" key="3">
    <source>
        <dbReference type="ARBA" id="ARBA00022989"/>
    </source>
</evidence>
<dbReference type="Proteomes" id="UP000313359">
    <property type="component" value="Unassembled WGS sequence"/>
</dbReference>
<keyword evidence="3 5" id="KW-1133">Transmembrane helix</keyword>
<dbReference type="AlphaFoldDB" id="A0A5C2S4C8"/>
<evidence type="ECO:0008006" key="8">
    <source>
        <dbReference type="Google" id="ProtNLM"/>
    </source>
</evidence>
<dbReference type="CDD" id="cd13965">
    <property type="entry name" value="PT_UbiA_3"/>
    <property type="match status" value="1"/>
</dbReference>
<dbReference type="STRING" id="1328759.A0A5C2S4C8"/>